<dbReference type="Proteomes" id="UP000068167">
    <property type="component" value="Chromosome"/>
</dbReference>
<sequence length="319" mass="34961">MTTTQLFNLPYFSSSVERSTVSYQPNRLAGLRRFAIAITFLNILGHTVLGFEQSWAQPLVALATGYSVELLLESVDAGVNGFKPRYLGSIGQFVDFLLSAHITSLAIAMLLYANERLFPIMFAVAVAIGSKAIFRLQVADKTRHFLNPSNFGISVTLLLFPWIGIAPPYQFTENLSGWADWILPVLIVCTGTFLNARFTRKLPLIAGWLGAFILQAILRSAIFQTPLIPALLPMTGVAFVLFTFYMVTDPGTTPINPREQIIFGASVAVAYGILMSFHIVFGMFFGLTLVCCFRGLILAVEPLKAKLPLVQASGILSTP</sequence>
<keyword evidence="3" id="KW-1185">Reference proteome</keyword>
<feature type="transmembrane region" description="Helical" evidence="1">
    <location>
        <begin position="228"/>
        <end position="248"/>
    </location>
</feature>
<feature type="transmembrane region" description="Helical" evidence="1">
    <location>
        <begin position="205"/>
        <end position="222"/>
    </location>
</feature>
<evidence type="ECO:0000256" key="1">
    <source>
        <dbReference type="SAM" id="Phobius"/>
    </source>
</evidence>
<organism evidence="2 3">
    <name type="scientific">Microcystis panniformis FACHB-1757</name>
    <dbReference type="NCBI Taxonomy" id="1638788"/>
    <lineage>
        <taxon>Bacteria</taxon>
        <taxon>Bacillati</taxon>
        <taxon>Cyanobacteriota</taxon>
        <taxon>Cyanophyceae</taxon>
        <taxon>Oscillatoriophycideae</taxon>
        <taxon>Chroococcales</taxon>
        <taxon>Microcystaceae</taxon>
        <taxon>Microcystis</taxon>
    </lineage>
</organism>
<evidence type="ECO:0008006" key="4">
    <source>
        <dbReference type="Google" id="ProtNLM"/>
    </source>
</evidence>
<feature type="transmembrane region" description="Helical" evidence="1">
    <location>
        <begin position="93"/>
        <end position="112"/>
    </location>
</feature>
<dbReference type="AlphaFoldDB" id="A0A0K1RYS5"/>
<name>A0A0K1RYS5_9CHRO</name>
<evidence type="ECO:0000313" key="2">
    <source>
        <dbReference type="EMBL" id="AKV67047.1"/>
    </source>
</evidence>
<gene>
    <name evidence="2" type="ORF">VL20_1919</name>
</gene>
<feature type="transmembrane region" description="Helical" evidence="1">
    <location>
        <begin position="118"/>
        <end position="138"/>
    </location>
</feature>
<dbReference type="RefSeq" id="WP_052276157.1">
    <property type="nucleotide sequence ID" value="NZ_CP011339.1"/>
</dbReference>
<evidence type="ECO:0000313" key="3">
    <source>
        <dbReference type="Proteomes" id="UP000068167"/>
    </source>
</evidence>
<feature type="transmembrane region" description="Helical" evidence="1">
    <location>
        <begin position="150"/>
        <end position="169"/>
    </location>
</feature>
<protein>
    <recommendedName>
        <fullName evidence="4">Enediyne biosynthesis protein UnbU</fullName>
    </recommendedName>
</protein>
<dbReference type="EMBL" id="CP011339">
    <property type="protein sequence ID" value="AKV67047.1"/>
    <property type="molecule type" value="Genomic_DNA"/>
</dbReference>
<dbReference type="PATRIC" id="fig|1638788.3.peg.1929"/>
<dbReference type="KEGG" id="mpk:VL20_1919"/>
<feature type="transmembrane region" description="Helical" evidence="1">
    <location>
        <begin position="181"/>
        <end position="198"/>
    </location>
</feature>
<keyword evidence="1" id="KW-0472">Membrane</keyword>
<keyword evidence="1" id="KW-1133">Transmembrane helix</keyword>
<reference evidence="2 3" key="1">
    <citation type="journal article" date="2016" name="Stand. Genomic Sci.">
        <title>Complete genome sequence and genomic characterization of Microcystis panniformis FACHB 1757 by third-generation sequencing.</title>
        <authorList>
            <person name="Zhang J.Y."/>
            <person name="Guan R."/>
            <person name="Zhang H.J."/>
            <person name="Li H."/>
            <person name="Xiao P."/>
            <person name="Yu G.L."/>
            <person name="Du L."/>
            <person name="Cao D.M."/>
            <person name="Zhu B.C."/>
            <person name="Li R.H."/>
            <person name="Lu Z.H."/>
        </authorList>
    </citation>
    <scope>NUCLEOTIDE SEQUENCE [LARGE SCALE GENOMIC DNA]</scope>
    <source>
        <strain evidence="2 3">FACHB-1757</strain>
    </source>
</reference>
<keyword evidence="1" id="KW-0812">Transmembrane</keyword>
<feature type="transmembrane region" description="Helical" evidence="1">
    <location>
        <begin position="260"/>
        <end position="277"/>
    </location>
</feature>
<proteinExistence type="predicted"/>
<accession>A0A0K1RYS5</accession>